<evidence type="ECO:0000313" key="3">
    <source>
        <dbReference type="Proteomes" id="UP001054854"/>
    </source>
</evidence>
<name>A0ABQ3UCH4_STRHY</name>
<dbReference type="InterPro" id="IPR018988">
    <property type="entry name" value="DUF2000"/>
</dbReference>
<proteinExistence type="predicted"/>
<dbReference type="InterPro" id="IPR017021">
    <property type="entry name" value="UCP033763"/>
</dbReference>
<dbReference type="EMBL" id="BNEK01000005">
    <property type="protein sequence ID" value="GHJ33300.1"/>
    <property type="molecule type" value="Genomic_DNA"/>
</dbReference>
<feature type="region of interest" description="Disordered" evidence="1">
    <location>
        <begin position="1"/>
        <end position="26"/>
    </location>
</feature>
<reference evidence="2" key="1">
    <citation type="submission" date="2024-05" db="EMBL/GenBank/DDBJ databases">
        <title>Whole genome shotgun sequence of Streptomyces hygroscopicus NBRC 113678.</title>
        <authorList>
            <person name="Komaki H."/>
            <person name="Tamura T."/>
        </authorList>
    </citation>
    <scope>NUCLEOTIDE SEQUENCE</scope>
    <source>
        <strain evidence="2">N11-34</strain>
    </source>
</reference>
<dbReference type="PIRSF" id="PIRSF033736">
    <property type="entry name" value="UCP033763"/>
    <property type="match status" value="1"/>
</dbReference>
<dbReference type="InterPro" id="IPR023476">
    <property type="entry name" value="Pep_tRNA_hydro_II_dom_sf"/>
</dbReference>
<feature type="compositionally biased region" description="Low complexity" evidence="1">
    <location>
        <begin position="1"/>
        <end position="18"/>
    </location>
</feature>
<sequence>MSVPQLPQLPQLPRLPQLSDEDVRTDRSTRQAKLKWVIVVDEELPAGRAVNAAACMAAAVGRAMPELLGPDGTDGSGTAHPGLPWAGCSVLAADAGTLRELRAKAVEKDELFVVDMPAQAQTSRVYDEYLDSLAGTKAEDLAHLAVSLVGPRNKVSRLIGKLPLLR</sequence>
<dbReference type="Proteomes" id="UP001054854">
    <property type="component" value="Unassembled WGS sequence"/>
</dbReference>
<gene>
    <name evidence="2" type="ORF">TPA0910_77330</name>
</gene>
<accession>A0ABQ3UCH4</accession>
<dbReference type="Gene3D" id="3.40.1490.10">
    <property type="entry name" value="Bit1"/>
    <property type="match status" value="1"/>
</dbReference>
<evidence type="ECO:0000256" key="1">
    <source>
        <dbReference type="SAM" id="MobiDB-lite"/>
    </source>
</evidence>
<dbReference type="GeneID" id="89487112"/>
<dbReference type="Pfam" id="PF09391">
    <property type="entry name" value="DUF2000"/>
    <property type="match status" value="1"/>
</dbReference>
<comment type="caution">
    <text evidence="2">The sequence shown here is derived from an EMBL/GenBank/DDBJ whole genome shotgun (WGS) entry which is preliminary data.</text>
</comment>
<protein>
    <recommendedName>
        <fullName evidence="4">DUF2000 domain-containing protein</fullName>
    </recommendedName>
</protein>
<keyword evidence="3" id="KW-1185">Reference proteome</keyword>
<dbReference type="RefSeq" id="WP_060947561.1">
    <property type="nucleotide sequence ID" value="NZ_BNEK01000005.1"/>
</dbReference>
<organism evidence="2 3">
    <name type="scientific">Streptomyces hygroscopicus</name>
    <dbReference type="NCBI Taxonomy" id="1912"/>
    <lineage>
        <taxon>Bacteria</taxon>
        <taxon>Bacillati</taxon>
        <taxon>Actinomycetota</taxon>
        <taxon>Actinomycetes</taxon>
        <taxon>Kitasatosporales</taxon>
        <taxon>Streptomycetaceae</taxon>
        <taxon>Streptomyces</taxon>
        <taxon>Streptomyces violaceusniger group</taxon>
    </lineage>
</organism>
<evidence type="ECO:0008006" key="4">
    <source>
        <dbReference type="Google" id="ProtNLM"/>
    </source>
</evidence>
<dbReference type="SUPFAM" id="SSF102462">
    <property type="entry name" value="Peptidyl-tRNA hydrolase II"/>
    <property type="match status" value="1"/>
</dbReference>
<evidence type="ECO:0000313" key="2">
    <source>
        <dbReference type="EMBL" id="GHJ33300.1"/>
    </source>
</evidence>